<dbReference type="InterPro" id="IPR022928">
    <property type="entry name" value="RNA_2'-PTrans_KptA"/>
</dbReference>
<feature type="compositionally biased region" description="Basic and acidic residues" evidence="3">
    <location>
        <begin position="219"/>
        <end position="293"/>
    </location>
</feature>
<evidence type="ECO:0000313" key="4">
    <source>
        <dbReference type="EMBL" id="QDV08633.1"/>
    </source>
</evidence>
<gene>
    <name evidence="2" type="primary">kptA</name>
    <name evidence="4" type="ORF">Poly30_41860</name>
</gene>
<dbReference type="Pfam" id="PF01885">
    <property type="entry name" value="PTS_2-RNA"/>
    <property type="match status" value="1"/>
</dbReference>
<dbReference type="EC" id="2.7.1.-" evidence="2"/>
<keyword evidence="2" id="KW-0520">NAD</keyword>
<comment type="similarity">
    <text evidence="2">Belongs to the KptA/TPT1 family.</text>
</comment>
<dbReference type="GO" id="GO:0003950">
    <property type="term" value="F:NAD+ poly-ADP-ribosyltransferase activity"/>
    <property type="evidence" value="ECO:0007669"/>
    <property type="project" value="InterPro"/>
</dbReference>
<reference evidence="4 5" key="1">
    <citation type="submission" date="2019-02" db="EMBL/GenBank/DDBJ databases">
        <title>Deep-cultivation of Planctomycetes and their phenomic and genomic characterization uncovers novel biology.</title>
        <authorList>
            <person name="Wiegand S."/>
            <person name="Jogler M."/>
            <person name="Boedeker C."/>
            <person name="Pinto D."/>
            <person name="Vollmers J."/>
            <person name="Rivas-Marin E."/>
            <person name="Kohn T."/>
            <person name="Peeters S.H."/>
            <person name="Heuer A."/>
            <person name="Rast P."/>
            <person name="Oberbeckmann S."/>
            <person name="Bunk B."/>
            <person name="Jeske O."/>
            <person name="Meyerdierks A."/>
            <person name="Storesund J.E."/>
            <person name="Kallscheuer N."/>
            <person name="Luecker S."/>
            <person name="Lage O.M."/>
            <person name="Pohl T."/>
            <person name="Merkel B.J."/>
            <person name="Hornburger P."/>
            <person name="Mueller R.-W."/>
            <person name="Bruemmer F."/>
            <person name="Labrenz M."/>
            <person name="Spormann A.M."/>
            <person name="Op den Camp H."/>
            <person name="Overmann J."/>
            <person name="Amann R."/>
            <person name="Jetten M.S.M."/>
            <person name="Mascher T."/>
            <person name="Medema M.H."/>
            <person name="Devos D.P."/>
            <person name="Kaster A.-K."/>
            <person name="Ovreas L."/>
            <person name="Rohde M."/>
            <person name="Galperin M.Y."/>
            <person name="Jogler C."/>
        </authorList>
    </citation>
    <scope>NUCLEOTIDE SEQUENCE [LARGE SCALE GENOMIC DNA]</scope>
    <source>
        <strain evidence="4 5">Poly30</strain>
    </source>
</reference>
<dbReference type="OrthoDB" id="4537997at2"/>
<dbReference type="HAMAP" id="MF_00299">
    <property type="entry name" value="KptA"/>
    <property type="match status" value="1"/>
</dbReference>
<feature type="compositionally biased region" description="Basic and acidic residues" evidence="3">
    <location>
        <begin position="181"/>
        <end position="201"/>
    </location>
</feature>
<keyword evidence="2 4" id="KW-0808">Transferase</keyword>
<dbReference type="GO" id="GO:0016772">
    <property type="term" value="F:transferase activity, transferring phosphorus-containing groups"/>
    <property type="evidence" value="ECO:0007669"/>
    <property type="project" value="UniProtKB-UniRule"/>
</dbReference>
<evidence type="ECO:0000256" key="2">
    <source>
        <dbReference type="HAMAP-Rule" id="MF_00299"/>
    </source>
</evidence>
<dbReference type="Gene3D" id="1.10.10.970">
    <property type="entry name" value="RNA 2'-phosphotransferase, Tpt1/KptA family, N-terminal domain"/>
    <property type="match status" value="1"/>
</dbReference>
<sequence length="357" mass="40167">MTSGSLHERITRALAFMLRHQPEDFDLELDRFGWGDLEDVLYALQERLGSSVDEDDVLDAIEASDRPRYEVDGDKIRALYGHSFPIDPGEATEPPDELFIGVGSRDAERAEEHGLRSGRRAFLHLARTEEEAREAGRRAAKDYAVITVYAGEAYDEGIDFYDRGSLFLADEVPTEFIEVGDIQHDGIERDARRSRGRRSNEGPRGGGGRRGRGRGRGRGHYEEDDRGPRDRDRAGRGDRSERDERPAAPREEARKPEPPREEPRREAPVREEAPRKPAPREESRTKPQRESNDRGGFGLGLDSDKPKREQRPAPRGESTTPREEKPAAKKPEPAPRKEEKKEDKKASAPGFGFGAGI</sequence>
<protein>
    <recommendedName>
        <fullName evidence="2">Probable RNA 2'-phosphotransferase</fullName>
        <ecNumber evidence="2">2.7.1.-</ecNumber>
    </recommendedName>
</protein>
<dbReference type="GO" id="GO:0006388">
    <property type="term" value="P:tRNA splicing, via endonucleolytic cleavage and ligation"/>
    <property type="evidence" value="ECO:0007669"/>
    <property type="project" value="UniProtKB-UniRule"/>
</dbReference>
<feature type="compositionally biased region" description="Basic and acidic residues" evidence="3">
    <location>
        <begin position="302"/>
        <end position="346"/>
    </location>
</feature>
<dbReference type="AlphaFoldDB" id="A0A518EX09"/>
<dbReference type="InterPro" id="IPR002745">
    <property type="entry name" value="Ptrans_KptA/Tpt1"/>
</dbReference>
<evidence type="ECO:0000313" key="5">
    <source>
        <dbReference type="Proteomes" id="UP000320390"/>
    </source>
</evidence>
<dbReference type="Gene3D" id="3.20.170.30">
    <property type="match status" value="1"/>
</dbReference>
<organism evidence="4 5">
    <name type="scientific">Saltatorellus ferox</name>
    <dbReference type="NCBI Taxonomy" id="2528018"/>
    <lineage>
        <taxon>Bacteria</taxon>
        <taxon>Pseudomonadati</taxon>
        <taxon>Planctomycetota</taxon>
        <taxon>Planctomycetia</taxon>
        <taxon>Planctomycetia incertae sedis</taxon>
        <taxon>Saltatorellus</taxon>
    </lineage>
</organism>
<accession>A0A518EX09</accession>
<name>A0A518EX09_9BACT</name>
<dbReference type="SUPFAM" id="SSF56399">
    <property type="entry name" value="ADP-ribosylation"/>
    <property type="match status" value="1"/>
</dbReference>
<comment type="function">
    <text evidence="1 2">Removes the 2'-phosphate from RNA via an intermediate in which the phosphate is ADP-ribosylated by NAD followed by a presumed transesterification to release the RNA and generate ADP-ribose 1''-2''-cyclic phosphate (APPR&gt;P). May function as an ADP-ribosylase.</text>
</comment>
<proteinExistence type="inferred from homology"/>
<feature type="region of interest" description="Disordered" evidence="3">
    <location>
        <begin position="180"/>
        <end position="357"/>
    </location>
</feature>
<feature type="compositionally biased region" description="Basic residues" evidence="3">
    <location>
        <begin position="207"/>
        <end position="218"/>
    </location>
</feature>
<dbReference type="RefSeq" id="WP_145201648.1">
    <property type="nucleotide sequence ID" value="NZ_CP036434.1"/>
</dbReference>
<dbReference type="Proteomes" id="UP000320390">
    <property type="component" value="Chromosome"/>
</dbReference>
<dbReference type="InterPro" id="IPR042080">
    <property type="entry name" value="RNA_2'-PTrans_N"/>
</dbReference>
<evidence type="ECO:0000256" key="3">
    <source>
        <dbReference type="SAM" id="MobiDB-lite"/>
    </source>
</evidence>
<dbReference type="EMBL" id="CP036434">
    <property type="protein sequence ID" value="QDV08633.1"/>
    <property type="molecule type" value="Genomic_DNA"/>
</dbReference>
<dbReference type="InterPro" id="IPR042081">
    <property type="entry name" value="RNA_2'-PTrans_C"/>
</dbReference>
<keyword evidence="5" id="KW-1185">Reference proteome</keyword>
<evidence type="ECO:0000256" key="1">
    <source>
        <dbReference type="ARBA" id="ARBA00025212"/>
    </source>
</evidence>